<evidence type="ECO:0000313" key="1">
    <source>
        <dbReference type="EMBL" id="KIM61260.1"/>
    </source>
</evidence>
<accession>A0A0C3DKP6</accession>
<proteinExistence type="predicted"/>
<reference evidence="2" key="2">
    <citation type="submission" date="2015-01" db="EMBL/GenBank/DDBJ databases">
        <title>Evolutionary Origins and Diversification of the Mycorrhizal Mutualists.</title>
        <authorList>
            <consortium name="DOE Joint Genome Institute"/>
            <consortium name="Mycorrhizal Genomics Consortium"/>
            <person name="Kohler A."/>
            <person name="Kuo A."/>
            <person name="Nagy L.G."/>
            <person name="Floudas D."/>
            <person name="Copeland A."/>
            <person name="Barry K.W."/>
            <person name="Cichocki N."/>
            <person name="Veneault-Fourrey C."/>
            <person name="LaButti K."/>
            <person name="Lindquist E.A."/>
            <person name="Lipzen A."/>
            <person name="Lundell T."/>
            <person name="Morin E."/>
            <person name="Murat C."/>
            <person name="Riley R."/>
            <person name="Ohm R."/>
            <person name="Sun H."/>
            <person name="Tunlid A."/>
            <person name="Henrissat B."/>
            <person name="Grigoriev I.V."/>
            <person name="Hibbett D.S."/>
            <person name="Martin F."/>
        </authorList>
    </citation>
    <scope>NUCLEOTIDE SEQUENCE [LARGE SCALE GENOMIC DNA]</scope>
    <source>
        <strain evidence="2">Foug A</strain>
    </source>
</reference>
<reference evidence="1 2" key="1">
    <citation type="submission" date="2014-04" db="EMBL/GenBank/DDBJ databases">
        <authorList>
            <consortium name="DOE Joint Genome Institute"/>
            <person name="Kuo A."/>
            <person name="Kohler A."/>
            <person name="Nagy L.G."/>
            <person name="Floudas D."/>
            <person name="Copeland A."/>
            <person name="Barry K.W."/>
            <person name="Cichocki N."/>
            <person name="Veneault-Fourrey C."/>
            <person name="LaButti K."/>
            <person name="Lindquist E.A."/>
            <person name="Lipzen A."/>
            <person name="Lundell T."/>
            <person name="Morin E."/>
            <person name="Murat C."/>
            <person name="Sun H."/>
            <person name="Tunlid A."/>
            <person name="Henrissat B."/>
            <person name="Grigoriev I.V."/>
            <person name="Hibbett D.S."/>
            <person name="Martin F."/>
            <person name="Nordberg H.P."/>
            <person name="Cantor M.N."/>
            <person name="Hua S.X."/>
        </authorList>
    </citation>
    <scope>NUCLEOTIDE SEQUENCE [LARGE SCALE GENOMIC DNA]</scope>
    <source>
        <strain evidence="1 2">Foug A</strain>
    </source>
</reference>
<organism evidence="1 2">
    <name type="scientific">Scleroderma citrinum Foug A</name>
    <dbReference type="NCBI Taxonomy" id="1036808"/>
    <lineage>
        <taxon>Eukaryota</taxon>
        <taxon>Fungi</taxon>
        <taxon>Dikarya</taxon>
        <taxon>Basidiomycota</taxon>
        <taxon>Agaricomycotina</taxon>
        <taxon>Agaricomycetes</taxon>
        <taxon>Agaricomycetidae</taxon>
        <taxon>Boletales</taxon>
        <taxon>Sclerodermatineae</taxon>
        <taxon>Sclerodermataceae</taxon>
        <taxon>Scleroderma</taxon>
    </lineage>
</organism>
<dbReference type="HOGENOM" id="CLU_1644721_0_0_1"/>
<sequence>MNGAAQRAEIAQMSYRSSSPSIQWGMVEKKKAATYRSRPSVDTPNASWLRSFHLYSPIFSALSDSDELSVAVGEESQPIVIRTDEPPIARFYPLAVLRRVLNSSLQQFHFRQVDGEGEAFFYEIGIHYRRTSVKGREIIAIPGEPPQKWILEYLPKQRAFV</sequence>
<name>A0A0C3DKP6_9AGAM</name>
<evidence type="ECO:0000313" key="2">
    <source>
        <dbReference type="Proteomes" id="UP000053989"/>
    </source>
</evidence>
<dbReference type="Proteomes" id="UP000053989">
    <property type="component" value="Unassembled WGS sequence"/>
</dbReference>
<keyword evidence="2" id="KW-1185">Reference proteome</keyword>
<gene>
    <name evidence="1" type="ORF">SCLCIDRAFT_912447</name>
</gene>
<dbReference type="AlphaFoldDB" id="A0A0C3DKP6"/>
<protein>
    <submittedName>
        <fullName evidence="1">Uncharacterized protein</fullName>
    </submittedName>
</protein>
<dbReference type="InParanoid" id="A0A0C3DKP6"/>
<dbReference type="EMBL" id="KN822054">
    <property type="protein sequence ID" value="KIM61260.1"/>
    <property type="molecule type" value="Genomic_DNA"/>
</dbReference>